<dbReference type="PANTHER" id="PTHR47331:SF1">
    <property type="entry name" value="GAG-LIKE PROTEIN"/>
    <property type="match status" value="1"/>
</dbReference>
<comment type="caution">
    <text evidence="2">The sequence shown here is derived from an EMBL/GenBank/DDBJ whole genome shotgun (WGS) entry which is preliminary data.</text>
</comment>
<reference evidence="3" key="1">
    <citation type="journal article" date="2017" name="bioRxiv">
        <title>Comparative analysis of the genomes of Stylophora pistillata and Acropora digitifera provides evidence for extensive differences between species of corals.</title>
        <authorList>
            <person name="Voolstra C.R."/>
            <person name="Li Y."/>
            <person name="Liew Y.J."/>
            <person name="Baumgarten S."/>
            <person name="Zoccola D."/>
            <person name="Flot J.-F."/>
            <person name="Tambutte S."/>
            <person name="Allemand D."/>
            <person name="Aranda M."/>
        </authorList>
    </citation>
    <scope>NUCLEOTIDE SEQUENCE [LARGE SCALE GENOMIC DNA]</scope>
</reference>
<evidence type="ECO:0000256" key="1">
    <source>
        <dbReference type="SAM" id="MobiDB-lite"/>
    </source>
</evidence>
<sequence>MEADDGITEENMSAELLETNKVKFAVKVRLSAIEERLVDMHHVPALPPSPSSLGIQENPPARQSHQTAPVPAKLPKLKVRKFGGNISKWQEIWDSFESPIDKNATLAKVDNRARHEDSQKVKNVKERNVVWGGVGEPVAIETHLGWVISGPLGYTQSTDRERAVSVNFVGTDSARPGNLAERDIQFLWDLGTLGIKGSDRVYEEFVDNITFNGSRYSVKFPWEEGRNSLDSNYEFSLARMKGQDKDEDPGFVRKMRESFYVDYLVTGEDDTTKAFSLYGKSKDRVARGGFKLRKWMTNDKMLKGLTDAEENHETASGSVTSEEETYAKFTLDSELSKGRPKVLGLPWDSENDGICLS</sequence>
<accession>A0A2B4RYU6</accession>
<evidence type="ECO:0000313" key="3">
    <source>
        <dbReference type="Proteomes" id="UP000225706"/>
    </source>
</evidence>
<name>A0A2B4RYU6_STYPI</name>
<feature type="compositionally biased region" description="Polar residues" evidence="1">
    <location>
        <begin position="51"/>
        <end position="67"/>
    </location>
</feature>
<proteinExistence type="predicted"/>
<dbReference type="AlphaFoldDB" id="A0A2B4RYU6"/>
<dbReference type="PANTHER" id="PTHR47331">
    <property type="entry name" value="PHD-TYPE DOMAIN-CONTAINING PROTEIN"/>
    <property type="match status" value="1"/>
</dbReference>
<dbReference type="Proteomes" id="UP000225706">
    <property type="component" value="Unassembled WGS sequence"/>
</dbReference>
<feature type="region of interest" description="Disordered" evidence="1">
    <location>
        <begin position="48"/>
        <end position="69"/>
    </location>
</feature>
<protein>
    <submittedName>
        <fullName evidence="2">Uncharacterized protein</fullName>
    </submittedName>
</protein>
<keyword evidence="3" id="KW-1185">Reference proteome</keyword>
<evidence type="ECO:0000313" key="2">
    <source>
        <dbReference type="EMBL" id="PFX21979.1"/>
    </source>
</evidence>
<gene>
    <name evidence="2" type="ORF">AWC38_SpisGene13530</name>
</gene>
<dbReference type="EMBL" id="LSMT01000256">
    <property type="protein sequence ID" value="PFX21979.1"/>
    <property type="molecule type" value="Genomic_DNA"/>
</dbReference>
<organism evidence="2 3">
    <name type="scientific">Stylophora pistillata</name>
    <name type="common">Smooth cauliflower coral</name>
    <dbReference type="NCBI Taxonomy" id="50429"/>
    <lineage>
        <taxon>Eukaryota</taxon>
        <taxon>Metazoa</taxon>
        <taxon>Cnidaria</taxon>
        <taxon>Anthozoa</taxon>
        <taxon>Hexacorallia</taxon>
        <taxon>Scleractinia</taxon>
        <taxon>Astrocoeniina</taxon>
        <taxon>Pocilloporidae</taxon>
        <taxon>Stylophora</taxon>
    </lineage>
</organism>